<proteinExistence type="predicted"/>
<dbReference type="Proteomes" id="UP000075653">
    <property type="component" value="Unassembled WGS sequence"/>
</dbReference>
<name>A0A149VUX1_9PROT</name>
<comment type="caution">
    <text evidence="1">The sequence shown here is derived from an EMBL/GenBank/DDBJ whole genome shotgun (WGS) entry which is preliminary data.</text>
</comment>
<sequence length="62" mass="6720">MSPVEIPFRYNQGSADDTRGDFRIYGGTMFELNLIPDPERSRTLGTLTAIGPAAVSTSRSGK</sequence>
<evidence type="ECO:0000313" key="2">
    <source>
        <dbReference type="Proteomes" id="UP000075653"/>
    </source>
</evidence>
<accession>A0A149VUX1</accession>
<organism evidence="1 2">
    <name type="scientific">Ferrovum myxofaciens</name>
    <dbReference type="NCBI Taxonomy" id="416213"/>
    <lineage>
        <taxon>Bacteria</taxon>
        <taxon>Pseudomonadati</taxon>
        <taxon>Pseudomonadota</taxon>
        <taxon>Betaproteobacteria</taxon>
        <taxon>Ferrovales</taxon>
        <taxon>Ferrovaceae</taxon>
        <taxon>Ferrovum</taxon>
    </lineage>
</organism>
<gene>
    <name evidence="1" type="ORF">FEMY_24960</name>
</gene>
<dbReference type="AlphaFoldDB" id="A0A149VUX1"/>
<protein>
    <submittedName>
        <fullName evidence="1">Uncharacterized protein</fullName>
    </submittedName>
</protein>
<dbReference type="EMBL" id="LRRD01000203">
    <property type="protein sequence ID" value="KXW56986.1"/>
    <property type="molecule type" value="Genomic_DNA"/>
</dbReference>
<keyword evidence="2" id="KW-1185">Reference proteome</keyword>
<reference evidence="1 2" key="1">
    <citation type="submission" date="2016-01" db="EMBL/GenBank/DDBJ databases">
        <title>Genome sequence of the acidophilic iron oxidising Ferrovum strain Z-31.</title>
        <authorList>
            <person name="Poehlein A."/>
            <person name="Ullrich S.R."/>
            <person name="Schloemann M."/>
            <person name="Muehling M."/>
            <person name="Daniel R."/>
        </authorList>
    </citation>
    <scope>NUCLEOTIDE SEQUENCE [LARGE SCALE GENOMIC DNA]</scope>
    <source>
        <strain evidence="1 2">Z-31</strain>
    </source>
</reference>
<evidence type="ECO:0000313" key="1">
    <source>
        <dbReference type="EMBL" id="KXW56986.1"/>
    </source>
</evidence>